<feature type="transmembrane region" description="Helical" evidence="7">
    <location>
        <begin position="397"/>
        <end position="420"/>
    </location>
</feature>
<dbReference type="InterPro" id="IPR036259">
    <property type="entry name" value="MFS_trans_sf"/>
</dbReference>
<evidence type="ECO:0000259" key="8">
    <source>
        <dbReference type="PROSITE" id="PS50850"/>
    </source>
</evidence>
<organism evidence="9 10">
    <name type="scientific">Lachancea quebecensis</name>
    <dbReference type="NCBI Taxonomy" id="1654605"/>
    <lineage>
        <taxon>Eukaryota</taxon>
        <taxon>Fungi</taxon>
        <taxon>Dikarya</taxon>
        <taxon>Ascomycota</taxon>
        <taxon>Saccharomycotina</taxon>
        <taxon>Saccharomycetes</taxon>
        <taxon>Saccharomycetales</taxon>
        <taxon>Saccharomycetaceae</taxon>
        <taxon>Lachancea</taxon>
    </lineage>
</organism>
<accession>A0A0P1KPW6</accession>
<feature type="transmembrane region" description="Helical" evidence="7">
    <location>
        <begin position="159"/>
        <end position="180"/>
    </location>
</feature>
<feature type="transmembrane region" description="Helical" evidence="7">
    <location>
        <begin position="131"/>
        <end position="153"/>
    </location>
</feature>
<evidence type="ECO:0000256" key="3">
    <source>
        <dbReference type="ARBA" id="ARBA00022692"/>
    </source>
</evidence>
<keyword evidence="10" id="KW-1185">Reference proteome</keyword>
<dbReference type="GO" id="GO:0005886">
    <property type="term" value="C:plasma membrane"/>
    <property type="evidence" value="ECO:0007669"/>
    <property type="project" value="TreeGrafter"/>
</dbReference>
<evidence type="ECO:0000313" key="9">
    <source>
        <dbReference type="EMBL" id="CUS21687.1"/>
    </source>
</evidence>
<feature type="domain" description="Major facilitator superfamily (MFS) profile" evidence="8">
    <location>
        <begin position="9"/>
        <end position="534"/>
    </location>
</feature>
<dbReference type="InterPro" id="IPR011701">
    <property type="entry name" value="MFS"/>
</dbReference>
<evidence type="ECO:0000256" key="1">
    <source>
        <dbReference type="ARBA" id="ARBA00004141"/>
    </source>
</evidence>
<feature type="transmembrane region" description="Helical" evidence="7">
    <location>
        <begin position="441"/>
        <end position="463"/>
    </location>
</feature>
<comment type="subcellular location">
    <subcellularLocation>
        <location evidence="1">Membrane</location>
        <topology evidence="1">Multi-pass membrane protein</topology>
    </subcellularLocation>
</comment>
<keyword evidence="3 7" id="KW-0812">Transmembrane</keyword>
<reference evidence="10" key="1">
    <citation type="submission" date="2015-10" db="EMBL/GenBank/DDBJ databases">
        <authorList>
            <person name="Devillers H."/>
        </authorList>
    </citation>
    <scope>NUCLEOTIDE SEQUENCE [LARGE SCALE GENOMIC DNA]</scope>
</reference>
<sequence length="573" mass="62149">MRKLALVLCLTSLALTLFLAALDVVIVITLYETIGEKFRDYARIGWLVTGYALPNALFTLLWGRIASILGLKTSLTFSIIIFEIGSLIVAVSNSLGMIIGGRVVAGCGGSGIQSLVFVVGTSLVEERNRGMVITVLGLAFAVAFAVGPVIGGAFTENVSWRWCFYINLPIGGLALTMLTFSYNTTGKTVQETIAHNCQEVQSYRYGQWATTSFWHQASTFMIFDLDFIGFALSSTGFVLFMLGLTFGGNVYAWNSGTVISYLAVGVILVLLWLVFDFKLLNYWAMWCHRKEPTPLLRRSLCLRPGIYTSSIANLFTCFSFNMQTVYVVQLYQLVFNRGPTAASIHLWAFLIATMISVIVIGKAAAIFGQIKPAIVFGATCGLIGSGLMTLIENNSTTGNVIGYCILPGAAFGSIMQGTLLSAQVQVDREDEKFQTMFIEATAINTFAKSLGFSFGGVMATMIFTNSVKNQIQSAPTGIPAFSSVEALIAYRGQSYDGPDSLLSLIFVKAIKDVMYAALGCYGIVFIASLFTSNRRLRLPTKVDNSDAATREKSLPGGDKSQLAPQSTSENDIN</sequence>
<dbReference type="GO" id="GO:0022857">
    <property type="term" value="F:transmembrane transporter activity"/>
    <property type="evidence" value="ECO:0007669"/>
    <property type="project" value="InterPro"/>
</dbReference>
<gene>
    <name evidence="9" type="ORF">LAQU0_S03e08372g</name>
</gene>
<name>A0A0P1KPW6_9SACH</name>
<feature type="transmembrane region" description="Helical" evidence="7">
    <location>
        <begin position="103"/>
        <end position="124"/>
    </location>
</feature>
<protein>
    <submittedName>
        <fullName evidence="9">LAQU0S03e08372g1_1</fullName>
    </submittedName>
</protein>
<keyword evidence="5 7" id="KW-0472">Membrane</keyword>
<dbReference type="PANTHER" id="PTHR23501">
    <property type="entry name" value="MAJOR FACILITATOR SUPERFAMILY"/>
    <property type="match status" value="1"/>
</dbReference>
<evidence type="ECO:0000256" key="5">
    <source>
        <dbReference type="ARBA" id="ARBA00023136"/>
    </source>
</evidence>
<feature type="transmembrane region" description="Helical" evidence="7">
    <location>
        <begin position="227"/>
        <end position="246"/>
    </location>
</feature>
<dbReference type="Pfam" id="PF07690">
    <property type="entry name" value="MFS_1"/>
    <property type="match status" value="1"/>
</dbReference>
<dbReference type="AlphaFoldDB" id="A0A0P1KPW6"/>
<feature type="region of interest" description="Disordered" evidence="6">
    <location>
        <begin position="542"/>
        <end position="573"/>
    </location>
</feature>
<keyword evidence="4 7" id="KW-1133">Transmembrane helix</keyword>
<feature type="compositionally biased region" description="Polar residues" evidence="6">
    <location>
        <begin position="562"/>
        <end position="573"/>
    </location>
</feature>
<feature type="transmembrane region" description="Helical" evidence="7">
    <location>
        <begin position="342"/>
        <end position="361"/>
    </location>
</feature>
<evidence type="ECO:0000256" key="6">
    <source>
        <dbReference type="SAM" id="MobiDB-lite"/>
    </source>
</evidence>
<feature type="transmembrane region" description="Helical" evidence="7">
    <location>
        <begin position="75"/>
        <end position="97"/>
    </location>
</feature>
<feature type="transmembrane region" description="Helical" evidence="7">
    <location>
        <begin position="373"/>
        <end position="391"/>
    </location>
</feature>
<dbReference type="PANTHER" id="PTHR23501:SF198">
    <property type="entry name" value="AZOLE RESISTANCE PROTEIN 1-RELATED"/>
    <property type="match status" value="1"/>
</dbReference>
<feature type="transmembrane region" description="Helical" evidence="7">
    <location>
        <begin position="258"/>
        <end position="279"/>
    </location>
</feature>
<feature type="transmembrane region" description="Helical" evidence="7">
    <location>
        <begin position="513"/>
        <end position="531"/>
    </location>
</feature>
<proteinExistence type="inferred from homology"/>
<feature type="transmembrane region" description="Helical" evidence="7">
    <location>
        <begin position="44"/>
        <end position="63"/>
    </location>
</feature>
<evidence type="ECO:0000313" key="10">
    <source>
        <dbReference type="Proteomes" id="UP000236544"/>
    </source>
</evidence>
<dbReference type="OrthoDB" id="10021397at2759"/>
<evidence type="ECO:0000256" key="4">
    <source>
        <dbReference type="ARBA" id="ARBA00022989"/>
    </source>
</evidence>
<dbReference type="FunFam" id="1.20.1250.20:FF:000373">
    <property type="entry name" value="Vacuolar basic amino acid transporter"/>
    <property type="match status" value="1"/>
</dbReference>
<dbReference type="EMBL" id="LN890565">
    <property type="protein sequence ID" value="CUS21687.1"/>
    <property type="molecule type" value="Genomic_DNA"/>
</dbReference>
<feature type="transmembrane region" description="Helical" evidence="7">
    <location>
        <begin position="300"/>
        <end position="322"/>
    </location>
</feature>
<dbReference type="PROSITE" id="PS50850">
    <property type="entry name" value="MFS"/>
    <property type="match status" value="1"/>
</dbReference>
<comment type="similarity">
    <text evidence="2">Belongs to the major facilitator superfamily.</text>
</comment>
<dbReference type="Proteomes" id="UP000236544">
    <property type="component" value="Unassembled WGS sequence"/>
</dbReference>
<dbReference type="SUPFAM" id="SSF103473">
    <property type="entry name" value="MFS general substrate transporter"/>
    <property type="match status" value="2"/>
</dbReference>
<evidence type="ECO:0000256" key="7">
    <source>
        <dbReference type="SAM" id="Phobius"/>
    </source>
</evidence>
<dbReference type="InterPro" id="IPR020846">
    <property type="entry name" value="MFS_dom"/>
</dbReference>
<evidence type="ECO:0000256" key="2">
    <source>
        <dbReference type="ARBA" id="ARBA00008335"/>
    </source>
</evidence>
<dbReference type="Gene3D" id="1.20.1250.20">
    <property type="entry name" value="MFS general substrate transporter like domains"/>
    <property type="match status" value="2"/>
</dbReference>